<evidence type="ECO:0000313" key="2">
    <source>
        <dbReference type="Proteomes" id="UP000595446"/>
    </source>
</evidence>
<dbReference type="InterPro" id="IPR014710">
    <property type="entry name" value="RmlC-like_jellyroll"/>
</dbReference>
<reference evidence="1 2" key="1">
    <citation type="submission" date="2020-12" db="EMBL/GenBank/DDBJ databases">
        <title>Complete genome sequence of Mycobacterium heckeshornense JCM 15655T, closely related to a pathogenic non-tuberculous mycobacterial species Mycobacterium xenopi.</title>
        <authorList>
            <person name="Yoshida M."/>
            <person name="Fukano H."/>
            <person name="Asakura T."/>
            <person name="Suzuki M."/>
            <person name="Hoshino Y."/>
        </authorList>
    </citation>
    <scope>NUCLEOTIDE SEQUENCE [LARGE SCALE GENOMIC DNA]</scope>
    <source>
        <strain evidence="1 2">JCM 15655</strain>
    </source>
</reference>
<keyword evidence="2" id="KW-1185">Reference proteome</keyword>
<dbReference type="Proteomes" id="UP000595446">
    <property type="component" value="Chromosome"/>
</dbReference>
<dbReference type="AlphaFoldDB" id="A0A7R7TWK7"/>
<organism evidence="1 2">
    <name type="scientific">Mycobacterium heckeshornense</name>
    <dbReference type="NCBI Taxonomy" id="110505"/>
    <lineage>
        <taxon>Bacteria</taxon>
        <taxon>Bacillati</taxon>
        <taxon>Actinomycetota</taxon>
        <taxon>Actinomycetes</taxon>
        <taxon>Mycobacteriales</taxon>
        <taxon>Mycobacteriaceae</taxon>
        <taxon>Mycobacterium</taxon>
    </lineage>
</organism>
<dbReference type="InterPro" id="IPR011051">
    <property type="entry name" value="RmlC_Cupin_sf"/>
</dbReference>
<name>A0A7R7TWK7_9MYCO</name>
<dbReference type="InterPro" id="IPR018720">
    <property type="entry name" value="DUF2249"/>
</dbReference>
<gene>
    <name evidence="1" type="ORF">MHEC_30910</name>
</gene>
<dbReference type="EMBL" id="AP024237">
    <property type="protein sequence ID" value="BCO36658.1"/>
    <property type="molecule type" value="Genomic_DNA"/>
</dbReference>
<proteinExistence type="predicted"/>
<dbReference type="SUPFAM" id="SSF51182">
    <property type="entry name" value="RmlC-like cupins"/>
    <property type="match status" value="1"/>
</dbReference>
<dbReference type="Pfam" id="PF10006">
    <property type="entry name" value="DUF2249"/>
    <property type="match status" value="1"/>
</dbReference>
<protein>
    <submittedName>
        <fullName evidence="1">Uncharacterized protein</fullName>
    </submittedName>
</protein>
<dbReference type="Gene3D" id="2.60.120.10">
    <property type="entry name" value="Jelly Rolls"/>
    <property type="match status" value="1"/>
</dbReference>
<evidence type="ECO:0000313" key="1">
    <source>
        <dbReference type="EMBL" id="BCO36658.1"/>
    </source>
</evidence>
<sequence length="209" mass="23087">MLKPRKATDFMADTELDVRQLRKPDKHPTIFATYAALAVGESFVLVNNHDPKHLHEEFEADHAGSYGWEYLEKGPAVWRIRITKLTSTPLPRILVNTAEVTAIEPDVRGAVWKLEVGERDLDSNIIALAPGGGIDAHAGADVDVLIHVLAGSGQVTTEQGEIELAPGALLWLPRRSRRQFSAGPDGLRYLTVHKKREILPLTPTVRQVV</sequence>
<accession>A0A7R7TWK7</accession>